<organism evidence="6 7">
    <name type="scientific">Leptobrachium leishanense</name>
    <name type="common">Leishan spiny toad</name>
    <dbReference type="NCBI Taxonomy" id="445787"/>
    <lineage>
        <taxon>Eukaryota</taxon>
        <taxon>Metazoa</taxon>
        <taxon>Chordata</taxon>
        <taxon>Craniata</taxon>
        <taxon>Vertebrata</taxon>
        <taxon>Euteleostomi</taxon>
        <taxon>Amphibia</taxon>
        <taxon>Batrachia</taxon>
        <taxon>Anura</taxon>
        <taxon>Pelobatoidea</taxon>
        <taxon>Megophryidae</taxon>
        <taxon>Leptobrachium</taxon>
    </lineage>
</organism>
<evidence type="ECO:0000256" key="3">
    <source>
        <dbReference type="SAM" id="MobiDB-lite"/>
    </source>
</evidence>
<reference evidence="6" key="2">
    <citation type="submission" date="2025-09" db="UniProtKB">
        <authorList>
            <consortium name="Ensembl"/>
        </authorList>
    </citation>
    <scope>IDENTIFICATION</scope>
</reference>
<name>A0A8C5WJL9_9ANUR</name>
<dbReference type="Ensembl" id="ENSLLET00000044993.1">
    <property type="protein sequence ID" value="ENSLLEP00000043272.1"/>
    <property type="gene ID" value="ENSLLEG00000027528.1"/>
</dbReference>
<dbReference type="GO" id="GO:0070198">
    <property type="term" value="P:protein localization to chromosome, telomeric region"/>
    <property type="evidence" value="ECO:0007669"/>
    <property type="project" value="TreeGrafter"/>
</dbReference>
<dbReference type="GO" id="GO:0032210">
    <property type="term" value="P:regulation of telomere maintenance via telomerase"/>
    <property type="evidence" value="ECO:0007669"/>
    <property type="project" value="TreeGrafter"/>
</dbReference>
<feature type="compositionally biased region" description="Polar residues" evidence="3">
    <location>
        <begin position="301"/>
        <end position="323"/>
    </location>
</feature>
<feature type="compositionally biased region" description="Polar residues" evidence="3">
    <location>
        <begin position="576"/>
        <end position="589"/>
    </location>
</feature>
<dbReference type="InterPro" id="IPR030657">
    <property type="entry name" value="TERF2"/>
</dbReference>
<dbReference type="GO" id="GO:0031848">
    <property type="term" value="P:protection from non-homologous end joining at telomere"/>
    <property type="evidence" value="ECO:0007669"/>
    <property type="project" value="InterPro"/>
</dbReference>
<dbReference type="InterPro" id="IPR036507">
    <property type="entry name" value="Telomere_rpt-bd_fac_dimer_sf"/>
</dbReference>
<accession>A0A8C5WJL9</accession>
<dbReference type="Gene3D" id="1.25.40.210">
    <property type="entry name" value="Telomere repeat-binding factor, dimerisation domain"/>
    <property type="match status" value="1"/>
</dbReference>
<feature type="compositionally biased region" description="Basic and acidic residues" evidence="3">
    <location>
        <begin position="416"/>
        <end position="526"/>
    </location>
</feature>
<feature type="compositionally biased region" description="Polar residues" evidence="3">
    <location>
        <begin position="351"/>
        <end position="364"/>
    </location>
</feature>
<keyword evidence="4" id="KW-1133">Transmembrane helix</keyword>
<evidence type="ECO:0000313" key="6">
    <source>
        <dbReference type="Ensembl" id="ENSLLEP00000043272.1"/>
    </source>
</evidence>
<feature type="domain" description="GOLD" evidence="5">
    <location>
        <begin position="601"/>
        <end position="801"/>
    </location>
</feature>
<dbReference type="GO" id="GO:1905839">
    <property type="term" value="P:negative regulation of telomeric D-loop disassembly"/>
    <property type="evidence" value="ECO:0007669"/>
    <property type="project" value="TreeGrafter"/>
</dbReference>
<keyword evidence="7" id="KW-1185">Reference proteome</keyword>
<keyword evidence="1" id="KW-0238">DNA-binding</keyword>
<dbReference type="GO" id="GO:0003720">
    <property type="term" value="F:telomerase activity"/>
    <property type="evidence" value="ECO:0007669"/>
    <property type="project" value="TreeGrafter"/>
</dbReference>
<protein>
    <recommendedName>
        <fullName evidence="5">GOLD domain-containing protein</fullName>
    </recommendedName>
</protein>
<keyword evidence="4" id="KW-0812">Transmembrane</keyword>
<evidence type="ECO:0000256" key="2">
    <source>
        <dbReference type="ARBA" id="ARBA00023242"/>
    </source>
</evidence>
<dbReference type="GO" id="GO:0098505">
    <property type="term" value="F:G-rich strand telomeric DNA binding"/>
    <property type="evidence" value="ECO:0007669"/>
    <property type="project" value="TreeGrafter"/>
</dbReference>
<feature type="region of interest" description="Disordered" evidence="3">
    <location>
        <begin position="219"/>
        <end position="260"/>
    </location>
</feature>
<proteinExistence type="predicted"/>
<dbReference type="GO" id="GO:0061820">
    <property type="term" value="P:telomeric D-loop disassembly"/>
    <property type="evidence" value="ECO:0007669"/>
    <property type="project" value="TreeGrafter"/>
</dbReference>
<dbReference type="InterPro" id="IPR013867">
    <property type="entry name" value="Telomere_rpt-bd_fac_dimer_dom"/>
</dbReference>
<feature type="compositionally biased region" description="Basic and acidic residues" evidence="3">
    <location>
        <begin position="326"/>
        <end position="350"/>
    </location>
</feature>
<dbReference type="SUPFAM" id="SSF63600">
    <property type="entry name" value="Telomeric repeat binding factor (TRF) dimerisation domain"/>
    <property type="match status" value="1"/>
</dbReference>
<dbReference type="GO" id="GO:0042803">
    <property type="term" value="F:protein homodimerization activity"/>
    <property type="evidence" value="ECO:0007669"/>
    <property type="project" value="InterPro"/>
</dbReference>
<evidence type="ECO:0000256" key="4">
    <source>
        <dbReference type="SAM" id="Phobius"/>
    </source>
</evidence>
<dbReference type="PANTHER" id="PTHR46833">
    <property type="entry name" value="TELOMERIC REPEAT-BINDING FACTOR 2 TERF2"/>
    <property type="match status" value="1"/>
</dbReference>
<dbReference type="Pfam" id="PF08558">
    <property type="entry name" value="TRF"/>
    <property type="match status" value="1"/>
</dbReference>
<evidence type="ECO:0000313" key="7">
    <source>
        <dbReference type="Proteomes" id="UP000694569"/>
    </source>
</evidence>
<feature type="transmembrane region" description="Helical" evidence="4">
    <location>
        <begin position="776"/>
        <end position="796"/>
    </location>
</feature>
<feature type="region of interest" description="Disordered" evidence="3">
    <location>
        <begin position="299"/>
        <end position="650"/>
    </location>
</feature>
<feature type="compositionally biased region" description="Acidic residues" evidence="3">
    <location>
        <begin position="607"/>
        <end position="623"/>
    </location>
</feature>
<reference evidence="6" key="1">
    <citation type="submission" date="2025-08" db="UniProtKB">
        <authorList>
            <consortium name="Ensembl"/>
        </authorList>
    </citation>
    <scope>IDENTIFICATION</scope>
</reference>
<sequence>MAESGGERSLGEVTGPRAVLERIVNQWVLDYYFHCAIEAFRGDRHEDFAEIRDIVSVLIQRPLESSLPNSHKLRIMQCLSRVEEGEDLDCQFETNSEETPLESAVHILDVIQGEIPFNVDLLRSRKQALKEAAVLVCIKHKRFERAYRIMQKYITNHSATKVLRAEILNIIKTKNVNHPLIKNFSLFGVKRKIFQLFERFVDDSVPFLLTVAEKDQESSGLCKESPTPDIQNEQEAPTSPLQTDPTETLRTPRSDTDRGPVFGLSVIRAKFRLLCQDQNSDLQFRKLCEMDYPSHQKATALESTTTQKLASSRQSTESTPQQKRTSSREGTESSSQQERDSSREDVESTPRQKQTSFRQSIESTSRLERTSFREDAEMSPRQKQTSPRVDVENTPRQKQASSRVYVETSPHQKRASSREDVETSPHQKRASSREDVETSPHQKRASSREDVETSPHQKQASSREDVETSPHQKRASSREDVETSPHQKRASSREDVETSPHQKQASSREDVESSPHQKRASSREDVETSPQKRVRSGEILRSPSCKQPRRSTETFREVVLESDSEGENDDVIMATKPTNSKPSNASSNVRQKKPAAALRSRRRFFDESNDLEQQDTWSDEEELFQSKRGKSSKSSTSMHNSRKQVQWSSGFTQDRHVAATAHTPDGFLIESSEDVRGQINFQTKETGYYQVCVNNWQNRFGSVQIYLNFGAFYDGEGEEHAQDHRQKLNDTVSAIQESAQVVQGRVLHMWRYYNFARMRKRADFFLLLSNYNYVNWWSACTSLLIVASGVLQLFFLKRLFLLKPTPDAQKQRF</sequence>
<keyword evidence="2" id="KW-0539">Nucleus</keyword>
<dbReference type="GO" id="GO:0003691">
    <property type="term" value="F:double-stranded telomeric DNA binding"/>
    <property type="evidence" value="ECO:0007669"/>
    <property type="project" value="TreeGrafter"/>
</dbReference>
<evidence type="ECO:0000256" key="1">
    <source>
        <dbReference type="ARBA" id="ARBA00023125"/>
    </source>
</evidence>
<dbReference type="GO" id="GO:0070187">
    <property type="term" value="C:shelterin complex"/>
    <property type="evidence" value="ECO:0007669"/>
    <property type="project" value="TreeGrafter"/>
</dbReference>
<dbReference type="Pfam" id="PF01105">
    <property type="entry name" value="EMP24_GP25L"/>
    <property type="match status" value="1"/>
</dbReference>
<dbReference type="SMART" id="SM01190">
    <property type="entry name" value="EMP24_GP25L"/>
    <property type="match status" value="1"/>
</dbReference>
<evidence type="ECO:0000259" key="5">
    <source>
        <dbReference type="SMART" id="SM01190"/>
    </source>
</evidence>
<dbReference type="PANTHER" id="PTHR46833:SF1">
    <property type="entry name" value="TELOMERIC REPEAT-BINDING FACTOR 2"/>
    <property type="match status" value="1"/>
</dbReference>
<dbReference type="AlphaFoldDB" id="A0A8C5WJL9"/>
<feature type="compositionally biased region" description="Polar residues" evidence="3">
    <location>
        <begin position="228"/>
        <end position="249"/>
    </location>
</feature>
<dbReference type="GeneTree" id="ENSGT00390000010961"/>
<dbReference type="InterPro" id="IPR009038">
    <property type="entry name" value="GOLD_dom"/>
</dbReference>
<dbReference type="Proteomes" id="UP000694569">
    <property type="component" value="Unplaced"/>
</dbReference>
<keyword evidence="4" id="KW-0472">Membrane</keyword>
<dbReference type="OrthoDB" id="10037706at2759"/>
<dbReference type="GO" id="GO:0031627">
    <property type="term" value="P:telomeric loop formation"/>
    <property type="evidence" value="ECO:0007669"/>
    <property type="project" value="TreeGrafter"/>
</dbReference>
<feature type="compositionally biased region" description="Acidic residues" evidence="3">
    <location>
        <begin position="560"/>
        <end position="570"/>
    </location>
</feature>
<dbReference type="GO" id="GO:0032208">
    <property type="term" value="P:negative regulation of telomere maintenance via recombination"/>
    <property type="evidence" value="ECO:0007669"/>
    <property type="project" value="TreeGrafter"/>
</dbReference>
<feature type="compositionally biased region" description="Basic and acidic residues" evidence="3">
    <location>
        <begin position="365"/>
        <end position="380"/>
    </location>
</feature>
<feature type="compositionally biased region" description="Basic and acidic residues" evidence="3">
    <location>
        <begin position="550"/>
        <end position="559"/>
    </location>
</feature>